<keyword evidence="5 6" id="KW-0560">Oxidoreductase</keyword>
<evidence type="ECO:0000256" key="6">
    <source>
        <dbReference type="RuleBase" id="RU362125"/>
    </source>
</evidence>
<dbReference type="InterPro" id="IPR006091">
    <property type="entry name" value="Acyl-CoA_Oxase/DH_mid-dom"/>
</dbReference>
<dbReference type="InterPro" id="IPR013786">
    <property type="entry name" value="AcylCoA_DH/ox_N"/>
</dbReference>
<dbReference type="SUPFAM" id="SSF56645">
    <property type="entry name" value="Acyl-CoA dehydrogenase NM domain-like"/>
    <property type="match status" value="1"/>
</dbReference>
<name>A0A5N5UQR2_MYCPH</name>
<sequence length="371" mass="39469">MTTVDMEVLAEAEAFLATEGPAFRAEFGDRQDFEAARAWQRRLDRGGWVGLNWPTEYGGRALDLATQVAVETAIGEVGAPQIAGFIGVNTVAAALMRWGTAEQKAFLPGIRSADLIFCQGFSEPGAGSDLASLRTRAQKTDEGFILTGQKIWTSHGADGDQCLVLARTTPIADGTRSHKGLSLLLVPLDLPGVTVAPIRQLNGGREFCEVFFDDVRLPSSALVGPLDDGWRAAMSTLAHERAAAMLLSMRTRATVRTAVRSTLADAPPARRDEVLQLYVDAEVLGLLAERSIAEIGAGTVGPAQSVVKFAWSLVDQRYSELLFDLHGPAAAAGLAPAAAEALLFSRSSTIAAGTTEVMRNILAEQVLGLPR</sequence>
<organism evidence="10 11">
    <name type="scientific">Mycolicibacterium phlei DSM 43239 = CCUG 21000</name>
    <dbReference type="NCBI Taxonomy" id="1226750"/>
    <lineage>
        <taxon>Bacteria</taxon>
        <taxon>Bacillati</taxon>
        <taxon>Actinomycetota</taxon>
        <taxon>Actinomycetes</taxon>
        <taxon>Mycobacteriales</taxon>
        <taxon>Mycobacteriaceae</taxon>
        <taxon>Mycolicibacterium</taxon>
    </lineage>
</organism>
<dbReference type="InterPro" id="IPR052161">
    <property type="entry name" value="Mycobact_Acyl-CoA_DH"/>
</dbReference>
<evidence type="ECO:0000256" key="3">
    <source>
        <dbReference type="ARBA" id="ARBA00022630"/>
    </source>
</evidence>
<feature type="domain" description="Acyl-CoA dehydrogenase/oxidase N-terminal" evidence="9">
    <location>
        <begin position="8"/>
        <end position="111"/>
    </location>
</feature>
<dbReference type="InterPro" id="IPR009100">
    <property type="entry name" value="AcylCoA_DH/oxidase_NM_dom_sf"/>
</dbReference>
<dbReference type="Pfam" id="PF00441">
    <property type="entry name" value="Acyl-CoA_dh_1"/>
    <property type="match status" value="1"/>
</dbReference>
<comment type="cofactor">
    <cofactor evidence="1 6">
        <name>FAD</name>
        <dbReference type="ChEBI" id="CHEBI:57692"/>
    </cofactor>
</comment>
<keyword evidence="3 6" id="KW-0285">Flavoprotein</keyword>
<evidence type="ECO:0000256" key="4">
    <source>
        <dbReference type="ARBA" id="ARBA00022827"/>
    </source>
</evidence>
<dbReference type="RefSeq" id="WP_061481055.1">
    <property type="nucleotide sequence ID" value="NZ_ANBO01000044.1"/>
</dbReference>
<comment type="similarity">
    <text evidence="2 6">Belongs to the acyl-CoA dehydrogenase family.</text>
</comment>
<evidence type="ECO:0000256" key="1">
    <source>
        <dbReference type="ARBA" id="ARBA00001974"/>
    </source>
</evidence>
<dbReference type="GO" id="GO:0016627">
    <property type="term" value="F:oxidoreductase activity, acting on the CH-CH group of donors"/>
    <property type="evidence" value="ECO:0007669"/>
    <property type="project" value="InterPro"/>
</dbReference>
<reference evidence="10 11" key="1">
    <citation type="submission" date="2012-10" db="EMBL/GenBank/DDBJ databases">
        <title>The draft sequence of the Mycobacterium pheli genome.</title>
        <authorList>
            <person name="Pettersson B.M.F."/>
            <person name="Das S."/>
            <person name="Dasgupta S."/>
            <person name="Bhattacharya A."/>
            <person name="Kirsebom L.A."/>
        </authorList>
    </citation>
    <scope>NUCLEOTIDE SEQUENCE [LARGE SCALE GENOMIC DNA]</scope>
    <source>
        <strain evidence="10 11">CCUG 21000</strain>
    </source>
</reference>
<accession>A0A5N5UQR2</accession>
<dbReference type="Pfam" id="PF02770">
    <property type="entry name" value="Acyl-CoA_dh_M"/>
    <property type="match status" value="1"/>
</dbReference>
<dbReference type="FunFam" id="2.40.110.10:FF:000011">
    <property type="entry name" value="Acyl-CoA dehydrogenase FadE34"/>
    <property type="match status" value="1"/>
</dbReference>
<protein>
    <submittedName>
        <fullName evidence="10">Acyl-CoA dehydrogenase</fullName>
    </submittedName>
</protein>
<dbReference type="GeneID" id="74304412"/>
<dbReference type="InterPro" id="IPR009075">
    <property type="entry name" value="AcylCo_DH/oxidase_C"/>
</dbReference>
<proteinExistence type="inferred from homology"/>
<gene>
    <name evidence="10" type="ORF">MPHL21000_22395</name>
</gene>
<dbReference type="EMBL" id="ANBP01000053">
    <property type="protein sequence ID" value="KAB7751934.1"/>
    <property type="molecule type" value="Genomic_DNA"/>
</dbReference>
<dbReference type="GO" id="GO:0050660">
    <property type="term" value="F:flavin adenine dinucleotide binding"/>
    <property type="evidence" value="ECO:0007669"/>
    <property type="project" value="InterPro"/>
</dbReference>
<evidence type="ECO:0000259" key="8">
    <source>
        <dbReference type="Pfam" id="PF02770"/>
    </source>
</evidence>
<comment type="caution">
    <text evidence="10">The sequence shown here is derived from an EMBL/GenBank/DDBJ whole genome shotgun (WGS) entry which is preliminary data.</text>
</comment>
<dbReference type="Gene3D" id="1.10.540.10">
    <property type="entry name" value="Acyl-CoA dehydrogenase/oxidase, N-terminal domain"/>
    <property type="match status" value="1"/>
</dbReference>
<evidence type="ECO:0000256" key="5">
    <source>
        <dbReference type="ARBA" id="ARBA00023002"/>
    </source>
</evidence>
<dbReference type="GO" id="GO:0005886">
    <property type="term" value="C:plasma membrane"/>
    <property type="evidence" value="ECO:0007669"/>
    <property type="project" value="TreeGrafter"/>
</dbReference>
<feature type="domain" description="Acyl-CoA oxidase/dehydrogenase middle" evidence="8">
    <location>
        <begin position="118"/>
        <end position="215"/>
    </location>
</feature>
<dbReference type="Pfam" id="PF02771">
    <property type="entry name" value="Acyl-CoA_dh_N"/>
    <property type="match status" value="1"/>
</dbReference>
<dbReference type="Gene3D" id="2.40.110.10">
    <property type="entry name" value="Butyryl-CoA Dehydrogenase, subunit A, domain 2"/>
    <property type="match status" value="1"/>
</dbReference>
<evidence type="ECO:0000256" key="2">
    <source>
        <dbReference type="ARBA" id="ARBA00009347"/>
    </source>
</evidence>
<dbReference type="InterPro" id="IPR037069">
    <property type="entry name" value="AcylCoA_DH/ox_N_sf"/>
</dbReference>
<evidence type="ECO:0000313" key="10">
    <source>
        <dbReference type="EMBL" id="KAB7751934.1"/>
    </source>
</evidence>
<dbReference type="AlphaFoldDB" id="A0A5N5UQR2"/>
<evidence type="ECO:0000313" key="11">
    <source>
        <dbReference type="Proteomes" id="UP000325690"/>
    </source>
</evidence>
<dbReference type="PANTHER" id="PTHR43292">
    <property type="entry name" value="ACYL-COA DEHYDROGENASE"/>
    <property type="match status" value="1"/>
</dbReference>
<keyword evidence="11" id="KW-1185">Reference proteome</keyword>
<dbReference type="Proteomes" id="UP000325690">
    <property type="component" value="Unassembled WGS sequence"/>
</dbReference>
<dbReference type="SUPFAM" id="SSF47203">
    <property type="entry name" value="Acyl-CoA dehydrogenase C-terminal domain-like"/>
    <property type="match status" value="1"/>
</dbReference>
<evidence type="ECO:0000259" key="7">
    <source>
        <dbReference type="Pfam" id="PF00441"/>
    </source>
</evidence>
<dbReference type="InterPro" id="IPR036250">
    <property type="entry name" value="AcylCo_DH-like_C"/>
</dbReference>
<feature type="domain" description="Acyl-CoA dehydrogenase/oxidase C-terminal" evidence="7">
    <location>
        <begin position="227"/>
        <end position="367"/>
    </location>
</feature>
<evidence type="ECO:0000259" key="9">
    <source>
        <dbReference type="Pfam" id="PF02771"/>
    </source>
</evidence>
<keyword evidence="4 6" id="KW-0274">FAD</keyword>
<dbReference type="PANTHER" id="PTHR43292:SF3">
    <property type="entry name" value="ACYL-COA DEHYDROGENASE FADE29"/>
    <property type="match status" value="1"/>
</dbReference>
<dbReference type="InterPro" id="IPR046373">
    <property type="entry name" value="Acyl-CoA_Oxase/DH_mid-dom_sf"/>
</dbReference>
<dbReference type="Gene3D" id="1.20.140.10">
    <property type="entry name" value="Butyryl-CoA Dehydrogenase, subunit A, domain 3"/>
    <property type="match status" value="1"/>
</dbReference>